<evidence type="ECO:0000256" key="5">
    <source>
        <dbReference type="ARBA" id="ARBA00023136"/>
    </source>
</evidence>
<sequence length="468" mass="49144">MTTRAVPSAVQQDRPSLLTWPIIAWSLWDWGSAAFNAVITTFVFTVYLTSAPFGDKAANEASLSIGLAVAGACIALLAPVTGQRSDRAGRTVFWLGAYTAVVVAISACLFLVLPEPGYLWLGITLLGLGNVFFELASVNYNGMLNQLTTKERFGAVSGLGWGMGYIGGIALLLIVYVGFIAPEVGWFGVTSANGLNVRVSMLVAAAWFGIFAIPVLLTQAYRGSRSGAQQEDAVVKAPVGASEPAPEAAAAPRESLLASYKRLWRTLVGLYRNHPTVLWFLLAAAVFRDGVAGVFIYGGIIAQNTFGFSPGDVIVFAIAANIVAGIATIAVGHLDDRIGARRVILGSLVILIVAGLLVFALHDAGRAAFWALGMVLSACVGPVQSAARSFLARLIPEGKEGEIFGLYATTGRAVSFMAPSMYGLFIALGTRIVGPGAAYWGILGIVSVLAVGLLLMLRVGEPESLARS</sequence>
<dbReference type="GO" id="GO:0022857">
    <property type="term" value="F:transmembrane transporter activity"/>
    <property type="evidence" value="ECO:0007669"/>
    <property type="project" value="InterPro"/>
</dbReference>
<dbReference type="Proteomes" id="UP000276899">
    <property type="component" value="Chromosome"/>
</dbReference>
<dbReference type="InterPro" id="IPR024671">
    <property type="entry name" value="Atg22-like"/>
</dbReference>
<dbReference type="InterPro" id="IPR050495">
    <property type="entry name" value="ATG22/LtaA_families"/>
</dbReference>
<evidence type="ECO:0000256" key="1">
    <source>
        <dbReference type="ARBA" id="ARBA00004651"/>
    </source>
</evidence>
<dbReference type="InterPro" id="IPR036259">
    <property type="entry name" value="MFS_trans_sf"/>
</dbReference>
<feature type="transmembrane region" description="Helical" evidence="6">
    <location>
        <begin position="277"/>
        <end position="301"/>
    </location>
</feature>
<feature type="transmembrane region" description="Helical" evidence="6">
    <location>
        <begin position="343"/>
        <end position="361"/>
    </location>
</feature>
<dbReference type="Pfam" id="PF11700">
    <property type="entry name" value="ATG22"/>
    <property type="match status" value="1"/>
</dbReference>
<evidence type="ECO:0000259" key="7">
    <source>
        <dbReference type="PROSITE" id="PS50850"/>
    </source>
</evidence>
<evidence type="ECO:0000256" key="6">
    <source>
        <dbReference type="SAM" id="Phobius"/>
    </source>
</evidence>
<comment type="subcellular location">
    <subcellularLocation>
        <location evidence="1">Cell membrane</location>
        <topology evidence="1">Multi-pass membrane protein</topology>
    </subcellularLocation>
</comment>
<evidence type="ECO:0000256" key="4">
    <source>
        <dbReference type="ARBA" id="ARBA00022989"/>
    </source>
</evidence>
<feature type="transmembrane region" description="Helical" evidence="6">
    <location>
        <begin position="367"/>
        <end position="391"/>
    </location>
</feature>
<keyword evidence="9" id="KW-1185">Reference proteome</keyword>
<keyword evidence="5 6" id="KW-0472">Membrane</keyword>
<feature type="transmembrane region" description="Helical" evidence="6">
    <location>
        <begin position="199"/>
        <end position="217"/>
    </location>
</feature>
<dbReference type="InterPro" id="IPR020846">
    <property type="entry name" value="MFS_dom"/>
</dbReference>
<feature type="transmembrane region" description="Helical" evidence="6">
    <location>
        <begin position="313"/>
        <end position="331"/>
    </location>
</feature>
<keyword evidence="4 6" id="KW-1133">Transmembrane helix</keyword>
<feature type="transmembrane region" description="Helical" evidence="6">
    <location>
        <begin position="437"/>
        <end position="457"/>
    </location>
</feature>
<reference evidence="8 9" key="1">
    <citation type="submission" date="2018-12" db="EMBL/GenBank/DDBJ databases">
        <authorList>
            <consortium name="Pathogen Informatics"/>
        </authorList>
    </citation>
    <scope>NUCLEOTIDE SEQUENCE [LARGE SCALE GENOMIC DNA]</scope>
    <source>
        <strain evidence="8 9">NCTC11923</strain>
    </source>
</reference>
<proteinExistence type="predicted"/>
<name>A0A3S4WJB8_9ACTO</name>
<feature type="transmembrane region" description="Helical" evidence="6">
    <location>
        <begin position="92"/>
        <end position="112"/>
    </location>
</feature>
<dbReference type="PANTHER" id="PTHR23519">
    <property type="entry name" value="AUTOPHAGY-RELATED PROTEIN 22"/>
    <property type="match status" value="1"/>
</dbReference>
<keyword evidence="3 6" id="KW-0812">Transmembrane</keyword>
<dbReference type="GO" id="GO:0005886">
    <property type="term" value="C:plasma membrane"/>
    <property type="evidence" value="ECO:0007669"/>
    <property type="project" value="UniProtKB-SubCell"/>
</dbReference>
<evidence type="ECO:0000256" key="3">
    <source>
        <dbReference type="ARBA" id="ARBA00022692"/>
    </source>
</evidence>
<dbReference type="Gene3D" id="1.20.1250.20">
    <property type="entry name" value="MFS general substrate transporter like domains"/>
    <property type="match status" value="1"/>
</dbReference>
<evidence type="ECO:0000256" key="2">
    <source>
        <dbReference type="ARBA" id="ARBA00022448"/>
    </source>
</evidence>
<dbReference type="EMBL" id="LR134363">
    <property type="protein sequence ID" value="VEG74164.1"/>
    <property type="molecule type" value="Genomic_DNA"/>
</dbReference>
<evidence type="ECO:0000313" key="9">
    <source>
        <dbReference type="Proteomes" id="UP000276899"/>
    </source>
</evidence>
<accession>A0A3S4WJB8</accession>
<gene>
    <name evidence="8" type="ORF">NCTC11923_00785</name>
</gene>
<feature type="transmembrane region" description="Helical" evidence="6">
    <location>
        <begin position="61"/>
        <end position="80"/>
    </location>
</feature>
<organism evidence="8 9">
    <name type="scientific">Actinomyces slackii</name>
    <dbReference type="NCBI Taxonomy" id="52774"/>
    <lineage>
        <taxon>Bacteria</taxon>
        <taxon>Bacillati</taxon>
        <taxon>Actinomycetota</taxon>
        <taxon>Actinomycetes</taxon>
        <taxon>Actinomycetales</taxon>
        <taxon>Actinomycetaceae</taxon>
        <taxon>Actinomyces</taxon>
    </lineage>
</organism>
<dbReference type="AlphaFoldDB" id="A0A3S4WJB8"/>
<feature type="transmembrane region" description="Helical" evidence="6">
    <location>
        <begin position="403"/>
        <end position="425"/>
    </location>
</feature>
<protein>
    <submittedName>
        <fullName evidence="8">MFS transporter, metabolite:H+ symporter (MHS) family protein</fullName>
    </submittedName>
</protein>
<evidence type="ECO:0000313" key="8">
    <source>
        <dbReference type="EMBL" id="VEG74164.1"/>
    </source>
</evidence>
<dbReference type="STRING" id="1278298.GCA_000428685_00306"/>
<feature type="domain" description="Major facilitator superfamily (MFS) profile" evidence="7">
    <location>
        <begin position="277"/>
        <end position="468"/>
    </location>
</feature>
<dbReference type="RefSeq" id="WP_026426441.1">
    <property type="nucleotide sequence ID" value="NZ_CBCRWE010000020.1"/>
</dbReference>
<dbReference type="KEGG" id="asla:NCTC11923_00785"/>
<dbReference type="SUPFAM" id="SSF103473">
    <property type="entry name" value="MFS general substrate transporter"/>
    <property type="match status" value="1"/>
</dbReference>
<dbReference type="PROSITE" id="PS50850">
    <property type="entry name" value="MFS"/>
    <property type="match status" value="1"/>
</dbReference>
<feature type="transmembrane region" description="Helical" evidence="6">
    <location>
        <begin position="27"/>
        <end position="49"/>
    </location>
</feature>
<keyword evidence="2" id="KW-0813">Transport</keyword>
<dbReference type="PANTHER" id="PTHR23519:SF1">
    <property type="entry name" value="AUTOPHAGY-RELATED PROTEIN 22"/>
    <property type="match status" value="1"/>
</dbReference>
<feature type="transmembrane region" description="Helical" evidence="6">
    <location>
        <begin position="159"/>
        <end position="179"/>
    </location>
</feature>
<feature type="transmembrane region" description="Helical" evidence="6">
    <location>
        <begin position="118"/>
        <end position="138"/>
    </location>
</feature>